<sequence>MKVFVTGASGFIGSAIVRELINAGHQVTGLARSEKSAEKIRRAGGEVAEGSLADLEILKQNALHADGIVHAAFSHDFMISNDISQFPKAAELDRIAIETMGDALTDTDKPLVVTAGLLGLPLINGKITEESLAEHSLRASETTALKLAEKGINTSVIRLAPSVHDAGDYGFVPFIISQARKNGISAYPGDGRNRWTGIHRLDAARLFRLALEKGTRGALYNGVEDESIETKKIAELIAERLDIPVKAVSGEELNNHFEWLSHFITMDCPVTNLKTKEKLNWEPMNINLLEDLERNYF</sequence>
<dbReference type="Pfam" id="PF01370">
    <property type="entry name" value="Epimerase"/>
    <property type="match status" value="1"/>
</dbReference>
<gene>
    <name evidence="2" type="ORF">EG349_19255</name>
    <name evidence="3" type="ORF">EG353_17970</name>
</gene>
<dbReference type="CDD" id="cd05262">
    <property type="entry name" value="SDR_a7"/>
    <property type="match status" value="1"/>
</dbReference>
<reference evidence="4 5" key="1">
    <citation type="submission" date="2018-11" db="EMBL/GenBank/DDBJ databases">
        <title>Proposal to divide the Flavobacteriaceae and reorganize its genera based on Amino Acid Identity values calculated from whole genome sequences.</title>
        <authorList>
            <person name="Nicholson A.C."/>
            <person name="Gulvik C.A."/>
            <person name="Whitney A.M."/>
            <person name="Humrighouse B.W."/>
            <person name="Bell M."/>
            <person name="Holmes B."/>
            <person name="Steigerwalt A.G."/>
            <person name="Villarma A."/>
            <person name="Sheth M."/>
            <person name="Batra D."/>
            <person name="Pryor J."/>
            <person name="Bernardet J.-F."/>
            <person name="Hugo C."/>
            <person name="Kampfer P."/>
            <person name="Newman J."/>
            <person name="McQuiston J.R."/>
        </authorList>
    </citation>
    <scope>NUCLEOTIDE SEQUENCE [LARGE SCALE GENOMIC DNA]</scope>
    <source>
        <strain evidence="2 4">G0207</strain>
        <strain evidence="3 5">H5143</strain>
    </source>
</reference>
<dbReference type="Gene3D" id="3.40.50.720">
    <property type="entry name" value="NAD(P)-binding Rossmann-like Domain"/>
    <property type="match status" value="1"/>
</dbReference>
<evidence type="ECO:0000313" key="4">
    <source>
        <dbReference type="Proteomes" id="UP000274073"/>
    </source>
</evidence>
<evidence type="ECO:0000259" key="1">
    <source>
        <dbReference type="Pfam" id="PF01370"/>
    </source>
</evidence>
<dbReference type="GO" id="GO:0004029">
    <property type="term" value="F:aldehyde dehydrogenase (NAD+) activity"/>
    <property type="evidence" value="ECO:0007669"/>
    <property type="project" value="TreeGrafter"/>
</dbReference>
<organism evidence="2 4">
    <name type="scientific">Chryseobacterium shandongense</name>
    <dbReference type="NCBI Taxonomy" id="1493872"/>
    <lineage>
        <taxon>Bacteria</taxon>
        <taxon>Pseudomonadati</taxon>
        <taxon>Bacteroidota</taxon>
        <taxon>Flavobacteriia</taxon>
        <taxon>Flavobacteriales</taxon>
        <taxon>Weeksellaceae</taxon>
        <taxon>Chryseobacterium group</taxon>
        <taxon>Chryseobacterium</taxon>
    </lineage>
</organism>
<dbReference type="Proteomes" id="UP000281741">
    <property type="component" value="Chromosome"/>
</dbReference>
<dbReference type="PANTHER" id="PTHR48079:SF9">
    <property type="entry name" value="PUTATIVE-RELATED"/>
    <property type="match status" value="1"/>
</dbReference>
<dbReference type="EMBL" id="CP033915">
    <property type="protein sequence ID" value="AZA88757.1"/>
    <property type="molecule type" value="Genomic_DNA"/>
</dbReference>
<evidence type="ECO:0000313" key="2">
    <source>
        <dbReference type="EMBL" id="AZA88757.1"/>
    </source>
</evidence>
<dbReference type="GO" id="GO:0005737">
    <property type="term" value="C:cytoplasm"/>
    <property type="evidence" value="ECO:0007669"/>
    <property type="project" value="TreeGrafter"/>
</dbReference>
<protein>
    <submittedName>
        <fullName evidence="2">SDR family oxidoreductase</fullName>
    </submittedName>
</protein>
<proteinExistence type="predicted"/>
<dbReference type="InterPro" id="IPR001509">
    <property type="entry name" value="Epimerase_deHydtase"/>
</dbReference>
<keyword evidence="5" id="KW-1185">Reference proteome</keyword>
<dbReference type="AlphaFoldDB" id="A0AAD1DMK0"/>
<dbReference type="Proteomes" id="UP000274073">
    <property type="component" value="Chromosome"/>
</dbReference>
<name>A0AAD1DMK0_9FLAO</name>
<dbReference type="InterPro" id="IPR036291">
    <property type="entry name" value="NAD(P)-bd_dom_sf"/>
</dbReference>
<dbReference type="PANTHER" id="PTHR48079">
    <property type="entry name" value="PROTEIN YEEZ"/>
    <property type="match status" value="1"/>
</dbReference>
<dbReference type="InterPro" id="IPR051783">
    <property type="entry name" value="NAD(P)-dependent_oxidoreduct"/>
</dbReference>
<accession>A0AAD1DMK0</accession>
<evidence type="ECO:0000313" key="3">
    <source>
        <dbReference type="EMBL" id="AZA97300.1"/>
    </source>
</evidence>
<dbReference type="RefSeq" id="WP_123855407.1">
    <property type="nucleotide sequence ID" value="NZ_CP033912.1"/>
</dbReference>
<evidence type="ECO:0000313" key="5">
    <source>
        <dbReference type="Proteomes" id="UP000281741"/>
    </source>
</evidence>
<dbReference type="SUPFAM" id="SSF51735">
    <property type="entry name" value="NAD(P)-binding Rossmann-fold domains"/>
    <property type="match status" value="1"/>
</dbReference>
<dbReference type="EMBL" id="CP033912">
    <property type="protein sequence ID" value="AZA97300.1"/>
    <property type="molecule type" value="Genomic_DNA"/>
</dbReference>
<feature type="domain" description="NAD-dependent epimerase/dehydratase" evidence="1">
    <location>
        <begin position="3"/>
        <end position="73"/>
    </location>
</feature>